<accession>A0A6G0VUG4</accession>
<gene>
    <name evidence="1" type="ORF">FWK35_00023721</name>
</gene>
<dbReference type="Proteomes" id="UP000478052">
    <property type="component" value="Unassembled WGS sequence"/>
</dbReference>
<evidence type="ECO:0000313" key="1">
    <source>
        <dbReference type="EMBL" id="KAF0706889.1"/>
    </source>
</evidence>
<sequence length="74" mass="8682">MECDSDHAQIEKKKVYDAPIYHPHDWEQLIRLTCKKSPFEVVELKTENIYDFASILKTSVTGIQMKKKIKVDTK</sequence>
<evidence type="ECO:0000313" key="2">
    <source>
        <dbReference type="Proteomes" id="UP000478052"/>
    </source>
</evidence>
<dbReference type="EMBL" id="VUJU01012740">
    <property type="protein sequence ID" value="KAF0706889.1"/>
    <property type="molecule type" value="Genomic_DNA"/>
</dbReference>
<protein>
    <submittedName>
        <fullName evidence="1">Uncharacterized protein</fullName>
    </submittedName>
</protein>
<proteinExistence type="predicted"/>
<name>A0A6G0VUG4_APHCR</name>
<dbReference type="OrthoDB" id="8045193at2759"/>
<reference evidence="1 2" key="1">
    <citation type="submission" date="2019-08" db="EMBL/GenBank/DDBJ databases">
        <title>Whole genome of Aphis craccivora.</title>
        <authorList>
            <person name="Voronova N.V."/>
            <person name="Shulinski R.S."/>
            <person name="Bandarenka Y.V."/>
            <person name="Zhorov D.G."/>
            <person name="Warner D."/>
        </authorList>
    </citation>
    <scope>NUCLEOTIDE SEQUENCE [LARGE SCALE GENOMIC DNA]</scope>
    <source>
        <strain evidence="1">180601</strain>
        <tissue evidence="1">Whole Body</tissue>
    </source>
</reference>
<organism evidence="1 2">
    <name type="scientific">Aphis craccivora</name>
    <name type="common">Cowpea aphid</name>
    <dbReference type="NCBI Taxonomy" id="307492"/>
    <lineage>
        <taxon>Eukaryota</taxon>
        <taxon>Metazoa</taxon>
        <taxon>Ecdysozoa</taxon>
        <taxon>Arthropoda</taxon>
        <taxon>Hexapoda</taxon>
        <taxon>Insecta</taxon>
        <taxon>Pterygota</taxon>
        <taxon>Neoptera</taxon>
        <taxon>Paraneoptera</taxon>
        <taxon>Hemiptera</taxon>
        <taxon>Sternorrhyncha</taxon>
        <taxon>Aphidomorpha</taxon>
        <taxon>Aphidoidea</taxon>
        <taxon>Aphididae</taxon>
        <taxon>Aphidini</taxon>
        <taxon>Aphis</taxon>
        <taxon>Aphis</taxon>
    </lineage>
</organism>
<comment type="caution">
    <text evidence="1">The sequence shown here is derived from an EMBL/GenBank/DDBJ whole genome shotgun (WGS) entry which is preliminary data.</text>
</comment>
<dbReference type="AlphaFoldDB" id="A0A6G0VUG4"/>
<keyword evidence="2" id="KW-1185">Reference proteome</keyword>